<dbReference type="OrthoDB" id="7282764at2"/>
<proteinExistence type="predicted"/>
<keyword evidence="3" id="KW-1185">Reference proteome</keyword>
<gene>
    <name evidence="2" type="ORF">SAMN02745194_00753</name>
</gene>
<dbReference type="AlphaFoldDB" id="A0A1M6CMJ8"/>
<evidence type="ECO:0000313" key="3">
    <source>
        <dbReference type="Proteomes" id="UP000184387"/>
    </source>
</evidence>
<feature type="compositionally biased region" description="Basic and acidic residues" evidence="1">
    <location>
        <begin position="52"/>
        <end position="64"/>
    </location>
</feature>
<accession>A0A1M6CMJ8</accession>
<dbReference type="RefSeq" id="WP_073131551.1">
    <property type="nucleotide sequence ID" value="NZ_FQZF01000003.1"/>
</dbReference>
<organism evidence="2 3">
    <name type="scientific">Muricoccus roseus</name>
    <dbReference type="NCBI Taxonomy" id="198092"/>
    <lineage>
        <taxon>Bacteria</taxon>
        <taxon>Pseudomonadati</taxon>
        <taxon>Pseudomonadota</taxon>
        <taxon>Alphaproteobacteria</taxon>
        <taxon>Acetobacterales</taxon>
        <taxon>Roseomonadaceae</taxon>
        <taxon>Muricoccus</taxon>
    </lineage>
</organism>
<feature type="region of interest" description="Disordered" evidence="1">
    <location>
        <begin position="1"/>
        <end position="64"/>
    </location>
</feature>
<protein>
    <submittedName>
        <fullName evidence="2">Uncharacterized protein</fullName>
    </submittedName>
</protein>
<reference evidence="2 3" key="1">
    <citation type="submission" date="2016-11" db="EMBL/GenBank/DDBJ databases">
        <authorList>
            <person name="Jaros S."/>
            <person name="Januszkiewicz K."/>
            <person name="Wedrychowicz H."/>
        </authorList>
    </citation>
    <scope>NUCLEOTIDE SEQUENCE [LARGE SCALE GENOMIC DNA]</scope>
    <source>
        <strain evidence="2 3">DSM 14916</strain>
    </source>
</reference>
<name>A0A1M6CMJ8_9PROT</name>
<sequence>MTAKAPEGPKADFSAEEASGSRIPRPPTKAELDRVSEQQGMITDEWTGELPEGDRAGKGDALRA</sequence>
<evidence type="ECO:0000313" key="2">
    <source>
        <dbReference type="EMBL" id="SHI62143.1"/>
    </source>
</evidence>
<dbReference type="EMBL" id="FQZF01000003">
    <property type="protein sequence ID" value="SHI62143.1"/>
    <property type="molecule type" value="Genomic_DNA"/>
</dbReference>
<dbReference type="Proteomes" id="UP000184387">
    <property type="component" value="Unassembled WGS sequence"/>
</dbReference>
<dbReference type="STRING" id="198092.SAMN02745194_00753"/>
<evidence type="ECO:0000256" key="1">
    <source>
        <dbReference type="SAM" id="MobiDB-lite"/>
    </source>
</evidence>